<dbReference type="AlphaFoldDB" id="A0AAD9PUF4"/>
<feature type="compositionally biased region" description="Acidic residues" evidence="1">
    <location>
        <begin position="50"/>
        <end position="63"/>
    </location>
</feature>
<reference evidence="2" key="2">
    <citation type="journal article" date="2023" name="Science">
        <title>Genomic signatures of disease resistance in endangered staghorn corals.</title>
        <authorList>
            <person name="Vollmer S.V."/>
            <person name="Selwyn J.D."/>
            <person name="Despard B.A."/>
            <person name="Roesel C.L."/>
        </authorList>
    </citation>
    <scope>NUCLEOTIDE SEQUENCE</scope>
    <source>
        <strain evidence="2">K2</strain>
    </source>
</reference>
<dbReference type="Proteomes" id="UP001249851">
    <property type="component" value="Unassembled WGS sequence"/>
</dbReference>
<organism evidence="2 3">
    <name type="scientific">Acropora cervicornis</name>
    <name type="common">Staghorn coral</name>
    <dbReference type="NCBI Taxonomy" id="6130"/>
    <lineage>
        <taxon>Eukaryota</taxon>
        <taxon>Metazoa</taxon>
        <taxon>Cnidaria</taxon>
        <taxon>Anthozoa</taxon>
        <taxon>Hexacorallia</taxon>
        <taxon>Scleractinia</taxon>
        <taxon>Astrocoeniina</taxon>
        <taxon>Acroporidae</taxon>
        <taxon>Acropora</taxon>
    </lineage>
</organism>
<feature type="non-terminal residue" evidence="2">
    <location>
        <position position="1"/>
    </location>
</feature>
<protein>
    <submittedName>
        <fullName evidence="2">Uncharacterized protein</fullName>
    </submittedName>
</protein>
<accession>A0AAD9PUF4</accession>
<evidence type="ECO:0000256" key="1">
    <source>
        <dbReference type="SAM" id="MobiDB-lite"/>
    </source>
</evidence>
<feature type="region of interest" description="Disordered" evidence="1">
    <location>
        <begin position="44"/>
        <end position="123"/>
    </location>
</feature>
<name>A0AAD9PUF4_ACRCE</name>
<comment type="caution">
    <text evidence="2">The sequence shown here is derived from an EMBL/GenBank/DDBJ whole genome shotgun (WGS) entry which is preliminary data.</text>
</comment>
<sequence>KFTDRAKSGSGKSAIDEPEWFTIVEPIFSETHTKLKIAMKAADILNSSDSGEDDESNEKEDAIEEMKLATDMVPHERKQPLDSSISSLDASSERSQITNQPQSKDCEEGAVDSKATPKKEVLKSTVSVWPEKHKVTSQKDAISQLSATFENLQKAHEKRIQIWFEADQEREDTFLQYQEKQAELNRQHELCVMGMMARLHRLLKTSHHPQQPMQPNQNAWVMHEPTFLSAFSEAESQQPHYTKLDSYNR</sequence>
<dbReference type="EMBL" id="JARQWQ010000127">
    <property type="protein sequence ID" value="KAK2549322.1"/>
    <property type="molecule type" value="Genomic_DNA"/>
</dbReference>
<proteinExistence type="predicted"/>
<keyword evidence="3" id="KW-1185">Reference proteome</keyword>
<reference evidence="2" key="1">
    <citation type="journal article" date="2023" name="G3 (Bethesda)">
        <title>Whole genome assembly and annotation of the endangered Caribbean coral Acropora cervicornis.</title>
        <authorList>
            <person name="Selwyn J.D."/>
            <person name="Vollmer S.V."/>
        </authorList>
    </citation>
    <scope>NUCLEOTIDE SEQUENCE</scope>
    <source>
        <strain evidence="2">K2</strain>
    </source>
</reference>
<evidence type="ECO:0000313" key="3">
    <source>
        <dbReference type="Proteomes" id="UP001249851"/>
    </source>
</evidence>
<gene>
    <name evidence="2" type="ORF">P5673_030145</name>
</gene>
<evidence type="ECO:0000313" key="2">
    <source>
        <dbReference type="EMBL" id="KAK2549322.1"/>
    </source>
</evidence>
<feature type="compositionally biased region" description="Low complexity" evidence="1">
    <location>
        <begin position="83"/>
        <end position="95"/>
    </location>
</feature>
<feature type="compositionally biased region" description="Basic and acidic residues" evidence="1">
    <location>
        <begin position="64"/>
        <end position="80"/>
    </location>
</feature>